<dbReference type="RefSeq" id="WP_098489219.1">
    <property type="nucleotide sequence ID" value="NZ_NUWN01000004.1"/>
</dbReference>
<protein>
    <submittedName>
        <fullName evidence="1">Transcriptional regulator</fullName>
    </submittedName>
</protein>
<dbReference type="AlphaFoldDB" id="A0A2B0N2V6"/>
<proteinExistence type="predicted"/>
<sequence length="156" mass="18232">MGKKIYNGRFIAKSEESFVVFIIGMRINKIFSFTKWIPVFKAMGPMIRELYQNPELGFLHTEFLFSWRGVTLIQYWRSFEDLEAYAHGKTHAVAWKNFNTKIKNDGSVGIYHETYKIQKNESEAVYNNMPKFGLSSAFSHLPISTDTNTARERMKK</sequence>
<dbReference type="InterPro" id="IPR025444">
    <property type="entry name" value="Monooxy_af470"/>
</dbReference>
<reference evidence="1 2" key="1">
    <citation type="submission" date="2017-09" db="EMBL/GenBank/DDBJ databases">
        <title>Large-scale bioinformatics analysis of Bacillus genomes uncovers conserved roles of natural products in bacterial physiology.</title>
        <authorList>
            <consortium name="Agbiome Team Llc"/>
            <person name="Bleich R.M."/>
            <person name="Grubbs K.J."/>
            <person name="Santa Maria K.C."/>
            <person name="Allen S.E."/>
            <person name="Farag S."/>
            <person name="Shank E.A."/>
            <person name="Bowers A."/>
        </authorList>
    </citation>
    <scope>NUCLEOTIDE SEQUENCE [LARGE SCALE GENOMIC DNA]</scope>
    <source>
        <strain evidence="1 2">AFS083043</strain>
    </source>
</reference>
<name>A0A2B0N2V6_BACCE</name>
<evidence type="ECO:0000313" key="1">
    <source>
        <dbReference type="EMBL" id="PFK47645.1"/>
    </source>
</evidence>
<dbReference type="EMBL" id="NUWN01000004">
    <property type="protein sequence ID" value="PFK47645.1"/>
    <property type="molecule type" value="Genomic_DNA"/>
</dbReference>
<gene>
    <name evidence="1" type="ORF">COI93_00670</name>
</gene>
<evidence type="ECO:0000313" key="2">
    <source>
        <dbReference type="Proteomes" id="UP000242656"/>
    </source>
</evidence>
<dbReference type="Proteomes" id="UP000242656">
    <property type="component" value="Unassembled WGS sequence"/>
</dbReference>
<organism evidence="1 2">
    <name type="scientific">Bacillus cereus</name>
    <dbReference type="NCBI Taxonomy" id="1396"/>
    <lineage>
        <taxon>Bacteria</taxon>
        <taxon>Bacillati</taxon>
        <taxon>Bacillota</taxon>
        <taxon>Bacilli</taxon>
        <taxon>Bacillales</taxon>
        <taxon>Bacillaceae</taxon>
        <taxon>Bacillus</taxon>
        <taxon>Bacillus cereus group</taxon>
    </lineage>
</organism>
<dbReference type="Pfam" id="PF13826">
    <property type="entry name" value="Monooxy_af470-like"/>
    <property type="match status" value="1"/>
</dbReference>
<comment type="caution">
    <text evidence="1">The sequence shown here is derived from an EMBL/GenBank/DDBJ whole genome shotgun (WGS) entry which is preliminary data.</text>
</comment>
<accession>A0A2B0N2V6</accession>